<dbReference type="Pfam" id="PF04116">
    <property type="entry name" value="FA_hydroxylase"/>
    <property type="match status" value="1"/>
</dbReference>
<evidence type="ECO:0000256" key="5">
    <source>
        <dbReference type="SAM" id="MobiDB-lite"/>
    </source>
</evidence>
<dbReference type="OrthoDB" id="408954at2759"/>
<evidence type="ECO:0000259" key="7">
    <source>
        <dbReference type="Pfam" id="PF04116"/>
    </source>
</evidence>
<dbReference type="Proteomes" id="UP000799750">
    <property type="component" value="Unassembled WGS sequence"/>
</dbReference>
<dbReference type="GO" id="GO:0016491">
    <property type="term" value="F:oxidoreductase activity"/>
    <property type="evidence" value="ECO:0007669"/>
    <property type="project" value="InterPro"/>
</dbReference>
<evidence type="ECO:0000313" key="8">
    <source>
        <dbReference type="EMBL" id="KAF2497033.1"/>
    </source>
</evidence>
<dbReference type="GO" id="GO:0016020">
    <property type="term" value="C:membrane"/>
    <property type="evidence" value="ECO:0007669"/>
    <property type="project" value="UniProtKB-SubCell"/>
</dbReference>
<feature type="transmembrane region" description="Helical" evidence="6">
    <location>
        <begin position="59"/>
        <end position="83"/>
    </location>
</feature>
<feature type="transmembrane region" description="Helical" evidence="6">
    <location>
        <begin position="103"/>
        <end position="125"/>
    </location>
</feature>
<sequence length="343" mass="38248">MGALLSTLSLPIASIFAIPMLSSWSTSLNLVFFSITWTTIAMTYAPLQIEFFAPLVIRLLLYILPATLFLLFDLAIPSLAVELKAQGEYGLPGRVGRKKLSRVVAWSCFNILLGVTIQAAIEYVVTDVLRLRSVLAIKGGAWSMNHLPSPWTMVKNISEGLVLRNVLQYYIHTKLLHSPSNTRLTQWHQTWCHSIRTPFAFTAAYDHPVCYLLHKFLPIYLPAVVFRFHIMAYILLLSIFSLEEVFTHSGYNVFPSTIMLRGMARRTDAHMMSQGKGNFAPVGVLDWAHGTSLGADVMDDVQEEMEKHDVQQRAGKAANNVGGAIDDGVSKLKGRAKRGRGKK</sequence>
<gene>
    <name evidence="8" type="ORF">BU16DRAFT_549331</name>
</gene>
<evidence type="ECO:0000256" key="6">
    <source>
        <dbReference type="SAM" id="Phobius"/>
    </source>
</evidence>
<keyword evidence="4 6" id="KW-0472">Membrane</keyword>
<organism evidence="8 9">
    <name type="scientific">Lophium mytilinum</name>
    <dbReference type="NCBI Taxonomy" id="390894"/>
    <lineage>
        <taxon>Eukaryota</taxon>
        <taxon>Fungi</taxon>
        <taxon>Dikarya</taxon>
        <taxon>Ascomycota</taxon>
        <taxon>Pezizomycotina</taxon>
        <taxon>Dothideomycetes</taxon>
        <taxon>Pleosporomycetidae</taxon>
        <taxon>Mytilinidiales</taxon>
        <taxon>Mytilinidiaceae</taxon>
        <taxon>Lophium</taxon>
    </lineage>
</organism>
<dbReference type="GO" id="GO:0008610">
    <property type="term" value="P:lipid biosynthetic process"/>
    <property type="evidence" value="ECO:0007669"/>
    <property type="project" value="InterPro"/>
</dbReference>
<evidence type="ECO:0000256" key="3">
    <source>
        <dbReference type="ARBA" id="ARBA00022989"/>
    </source>
</evidence>
<comment type="subcellular location">
    <subcellularLocation>
        <location evidence="1">Membrane</location>
    </subcellularLocation>
</comment>
<dbReference type="GO" id="GO:0005506">
    <property type="term" value="F:iron ion binding"/>
    <property type="evidence" value="ECO:0007669"/>
    <property type="project" value="InterPro"/>
</dbReference>
<dbReference type="AlphaFoldDB" id="A0A6A6QZJ6"/>
<dbReference type="PANTHER" id="PTHR11863">
    <property type="entry name" value="STEROL DESATURASE"/>
    <property type="match status" value="1"/>
</dbReference>
<proteinExistence type="predicted"/>
<evidence type="ECO:0000256" key="4">
    <source>
        <dbReference type="ARBA" id="ARBA00023136"/>
    </source>
</evidence>
<evidence type="ECO:0000256" key="1">
    <source>
        <dbReference type="ARBA" id="ARBA00004370"/>
    </source>
</evidence>
<protein>
    <recommendedName>
        <fullName evidence="7">Fatty acid hydroxylase domain-containing protein</fullName>
    </recommendedName>
</protein>
<dbReference type="EMBL" id="MU004187">
    <property type="protein sequence ID" value="KAF2497033.1"/>
    <property type="molecule type" value="Genomic_DNA"/>
</dbReference>
<keyword evidence="2 6" id="KW-0812">Transmembrane</keyword>
<keyword evidence="9" id="KW-1185">Reference proteome</keyword>
<evidence type="ECO:0000313" key="9">
    <source>
        <dbReference type="Proteomes" id="UP000799750"/>
    </source>
</evidence>
<accession>A0A6A6QZJ6</accession>
<feature type="compositionally biased region" description="Basic residues" evidence="5">
    <location>
        <begin position="332"/>
        <end position="343"/>
    </location>
</feature>
<reference evidence="8" key="1">
    <citation type="journal article" date="2020" name="Stud. Mycol.">
        <title>101 Dothideomycetes genomes: a test case for predicting lifestyles and emergence of pathogens.</title>
        <authorList>
            <person name="Haridas S."/>
            <person name="Albert R."/>
            <person name="Binder M."/>
            <person name="Bloem J."/>
            <person name="Labutti K."/>
            <person name="Salamov A."/>
            <person name="Andreopoulos B."/>
            <person name="Baker S."/>
            <person name="Barry K."/>
            <person name="Bills G."/>
            <person name="Bluhm B."/>
            <person name="Cannon C."/>
            <person name="Castanera R."/>
            <person name="Culley D."/>
            <person name="Daum C."/>
            <person name="Ezra D."/>
            <person name="Gonzalez J."/>
            <person name="Henrissat B."/>
            <person name="Kuo A."/>
            <person name="Liang C."/>
            <person name="Lipzen A."/>
            <person name="Lutzoni F."/>
            <person name="Magnuson J."/>
            <person name="Mondo S."/>
            <person name="Nolan M."/>
            <person name="Ohm R."/>
            <person name="Pangilinan J."/>
            <person name="Park H.-J."/>
            <person name="Ramirez L."/>
            <person name="Alfaro M."/>
            <person name="Sun H."/>
            <person name="Tritt A."/>
            <person name="Yoshinaga Y."/>
            <person name="Zwiers L.-H."/>
            <person name="Turgeon B."/>
            <person name="Goodwin S."/>
            <person name="Spatafora J."/>
            <person name="Crous P."/>
            <person name="Grigoriev I."/>
        </authorList>
    </citation>
    <scope>NUCLEOTIDE SEQUENCE</scope>
    <source>
        <strain evidence="8">CBS 269.34</strain>
    </source>
</reference>
<evidence type="ECO:0000256" key="2">
    <source>
        <dbReference type="ARBA" id="ARBA00022692"/>
    </source>
</evidence>
<dbReference type="InterPro" id="IPR050307">
    <property type="entry name" value="Sterol_Desaturase_Related"/>
</dbReference>
<keyword evidence="3 6" id="KW-1133">Transmembrane helix</keyword>
<feature type="region of interest" description="Disordered" evidence="5">
    <location>
        <begin position="308"/>
        <end position="343"/>
    </location>
</feature>
<name>A0A6A6QZJ6_9PEZI</name>
<dbReference type="InterPro" id="IPR006694">
    <property type="entry name" value="Fatty_acid_hydroxylase"/>
</dbReference>
<feature type="domain" description="Fatty acid hydroxylase" evidence="7">
    <location>
        <begin position="161"/>
        <end position="291"/>
    </location>
</feature>